<sequence>MYKADHYVPSRDDRILEANRYIEADEFERLGDLNARAVIIQRHWMGYMARKRFAKMKMEHEEYLKWDREEILRSERELDEQLRKETARKIFPRTRADYEMLYATVENWRKAEVKRISNIKIDAEKKAEFCLLLKKEIESLNTIERHRLELKKEKLAKKELSIIEKCATPITWLGSNGKEVSMETVHIQRAKELKELYYIMCKENVTAKERIELLMSLKYVLKSYNPKLTNELISLFERECNSLMHGVKAKDLATLRQRTQKLFIELMKDPEFNPEAAKHVAFDWKGNEGKMHFCRQCQRFKVFNEFSFSAKTQTLEKCISCAWTDETARSRNDLESYRFMIRALRREERRLKCFSSLAFIMQDKDFYNLIVNMWQCHSPLSEEADPYKLCLGRWDVTKDWTPWNCVILTNDEMRAHVNVKNIKETYAQNFIADVGLKHRMAERKFSHLFKYDKQYAASGKWFAVTDAKGYKSQPQ</sequence>
<dbReference type="InterPro" id="IPR037695">
    <property type="entry name" value="IQUB"/>
</dbReference>
<dbReference type="PANTHER" id="PTHR21074">
    <property type="entry name" value="IQ AND UBIQUITIN-LIKE DOMAIN-CONTAINING PROTEIN"/>
    <property type="match status" value="1"/>
</dbReference>
<evidence type="ECO:0000313" key="3">
    <source>
        <dbReference type="Proteomes" id="UP000027135"/>
    </source>
</evidence>
<organism evidence="2 3">
    <name type="scientific">Zootermopsis nevadensis</name>
    <name type="common">Dampwood termite</name>
    <dbReference type="NCBI Taxonomy" id="136037"/>
    <lineage>
        <taxon>Eukaryota</taxon>
        <taxon>Metazoa</taxon>
        <taxon>Ecdysozoa</taxon>
        <taxon>Arthropoda</taxon>
        <taxon>Hexapoda</taxon>
        <taxon>Insecta</taxon>
        <taxon>Pterygota</taxon>
        <taxon>Neoptera</taxon>
        <taxon>Polyneoptera</taxon>
        <taxon>Dictyoptera</taxon>
        <taxon>Blattodea</taxon>
        <taxon>Blattoidea</taxon>
        <taxon>Termitoidae</taxon>
        <taxon>Termopsidae</taxon>
        <taxon>Zootermopsis</taxon>
    </lineage>
</organism>
<dbReference type="STRING" id="136037.A0A067RC90"/>
<dbReference type="OMA" id="HEMARQH"/>
<proteinExistence type="predicted"/>
<name>A0A067RC90_ZOONE</name>
<reference evidence="2 3" key="1">
    <citation type="journal article" date="2014" name="Nat. Commun.">
        <title>Molecular traces of alternative social organization in a termite genome.</title>
        <authorList>
            <person name="Terrapon N."/>
            <person name="Li C."/>
            <person name="Robertson H.M."/>
            <person name="Ji L."/>
            <person name="Meng X."/>
            <person name="Booth W."/>
            <person name="Chen Z."/>
            <person name="Childers C.P."/>
            <person name="Glastad K.M."/>
            <person name="Gokhale K."/>
            <person name="Gowin J."/>
            <person name="Gronenberg W."/>
            <person name="Hermansen R.A."/>
            <person name="Hu H."/>
            <person name="Hunt B.G."/>
            <person name="Huylmans A.K."/>
            <person name="Khalil S.M."/>
            <person name="Mitchell R.D."/>
            <person name="Munoz-Torres M.C."/>
            <person name="Mustard J.A."/>
            <person name="Pan H."/>
            <person name="Reese J.T."/>
            <person name="Scharf M.E."/>
            <person name="Sun F."/>
            <person name="Vogel H."/>
            <person name="Xiao J."/>
            <person name="Yang W."/>
            <person name="Yang Z."/>
            <person name="Yang Z."/>
            <person name="Zhou J."/>
            <person name="Zhu J."/>
            <person name="Brent C.S."/>
            <person name="Elsik C.G."/>
            <person name="Goodisman M.A."/>
            <person name="Liberles D.A."/>
            <person name="Roe R.M."/>
            <person name="Vargo E.L."/>
            <person name="Vilcinskas A."/>
            <person name="Wang J."/>
            <person name="Bornberg-Bauer E."/>
            <person name="Korb J."/>
            <person name="Zhang G."/>
            <person name="Liebig J."/>
        </authorList>
    </citation>
    <scope>NUCLEOTIDE SEQUENCE [LARGE SCALE GENOMIC DNA]</scope>
    <source>
        <tissue evidence="2">Whole organism</tissue>
    </source>
</reference>
<dbReference type="FunCoup" id="A0A067RC90">
    <property type="interactions" value="11"/>
</dbReference>
<dbReference type="GO" id="GO:0030317">
    <property type="term" value="P:flagellated sperm motility"/>
    <property type="evidence" value="ECO:0007669"/>
    <property type="project" value="TreeGrafter"/>
</dbReference>
<dbReference type="PROSITE" id="PS50096">
    <property type="entry name" value="IQ"/>
    <property type="match status" value="1"/>
</dbReference>
<keyword evidence="3" id="KW-1185">Reference proteome</keyword>
<dbReference type="PANTHER" id="PTHR21074:SF0">
    <property type="entry name" value="IQ AND UBIQUITIN-LIKE DOMAIN-CONTAINING PROTEIN"/>
    <property type="match status" value="1"/>
</dbReference>
<dbReference type="GO" id="GO:0060271">
    <property type="term" value="P:cilium assembly"/>
    <property type="evidence" value="ECO:0007669"/>
    <property type="project" value="TreeGrafter"/>
</dbReference>
<evidence type="ECO:0000259" key="1">
    <source>
        <dbReference type="Pfam" id="PF25805"/>
    </source>
</evidence>
<dbReference type="GO" id="GO:0031514">
    <property type="term" value="C:motile cilium"/>
    <property type="evidence" value="ECO:0007669"/>
    <property type="project" value="TreeGrafter"/>
</dbReference>
<dbReference type="Proteomes" id="UP000027135">
    <property type="component" value="Unassembled WGS sequence"/>
</dbReference>
<dbReference type="InParanoid" id="A0A067RC90"/>
<accession>A0A067RC90</accession>
<gene>
    <name evidence="2" type="ORF">L798_07859</name>
</gene>
<dbReference type="InterPro" id="IPR057887">
    <property type="entry name" value="IQUB_helical"/>
</dbReference>
<dbReference type="eggNOG" id="ENOG502QRQT">
    <property type="taxonomic scope" value="Eukaryota"/>
</dbReference>
<dbReference type="CDD" id="cd23767">
    <property type="entry name" value="IQCD"/>
    <property type="match status" value="1"/>
</dbReference>
<protein>
    <submittedName>
        <fullName evidence="2">IQ and ubiquitin-like domain-containing protein</fullName>
    </submittedName>
</protein>
<evidence type="ECO:0000313" key="2">
    <source>
        <dbReference type="EMBL" id="KDR17474.1"/>
    </source>
</evidence>
<dbReference type="Pfam" id="PF00612">
    <property type="entry name" value="IQ"/>
    <property type="match status" value="1"/>
</dbReference>
<dbReference type="InterPro" id="IPR000048">
    <property type="entry name" value="IQ_motif_EF-hand-BS"/>
</dbReference>
<dbReference type="AlphaFoldDB" id="A0A067RC90"/>
<dbReference type="EMBL" id="KK852732">
    <property type="protein sequence ID" value="KDR17474.1"/>
    <property type="molecule type" value="Genomic_DNA"/>
</dbReference>
<dbReference type="Pfam" id="PF25805">
    <property type="entry name" value="IQUB"/>
    <property type="match status" value="1"/>
</dbReference>
<dbReference type="GO" id="GO:0001669">
    <property type="term" value="C:acrosomal vesicle"/>
    <property type="evidence" value="ECO:0007669"/>
    <property type="project" value="TreeGrafter"/>
</dbReference>
<feature type="domain" description="IQ motif and ubiquitin-like" evidence="1">
    <location>
        <begin position="153"/>
        <end position="282"/>
    </location>
</feature>